<evidence type="ECO:0000313" key="1">
    <source>
        <dbReference type="EMBL" id="KLO16301.1"/>
    </source>
</evidence>
<dbReference type="AlphaFoldDB" id="A0A0H2SGS1"/>
<gene>
    <name evidence="1" type="ORF">SCHPADRAFT_901686</name>
</gene>
<evidence type="ECO:0000313" key="2">
    <source>
        <dbReference type="Proteomes" id="UP000053477"/>
    </source>
</evidence>
<name>A0A0H2SGS1_9AGAM</name>
<dbReference type="EMBL" id="KQ085918">
    <property type="protein sequence ID" value="KLO16301.1"/>
    <property type="molecule type" value="Genomic_DNA"/>
</dbReference>
<protein>
    <submittedName>
        <fullName evidence="1">Uncharacterized protein</fullName>
    </submittedName>
</protein>
<dbReference type="InParanoid" id="A0A0H2SGS1"/>
<reference evidence="1 2" key="1">
    <citation type="submission" date="2015-04" db="EMBL/GenBank/DDBJ databases">
        <title>Complete genome sequence of Schizopora paradoxa KUC8140, a cosmopolitan wood degrader in East Asia.</title>
        <authorList>
            <consortium name="DOE Joint Genome Institute"/>
            <person name="Min B."/>
            <person name="Park H."/>
            <person name="Jang Y."/>
            <person name="Kim J.-J."/>
            <person name="Kim K.H."/>
            <person name="Pangilinan J."/>
            <person name="Lipzen A."/>
            <person name="Riley R."/>
            <person name="Grigoriev I.V."/>
            <person name="Spatafora J.W."/>
            <person name="Choi I.-G."/>
        </authorList>
    </citation>
    <scope>NUCLEOTIDE SEQUENCE [LARGE SCALE GENOMIC DNA]</scope>
    <source>
        <strain evidence="1 2">KUC8140</strain>
    </source>
</reference>
<organism evidence="1 2">
    <name type="scientific">Schizopora paradoxa</name>
    <dbReference type="NCBI Taxonomy" id="27342"/>
    <lineage>
        <taxon>Eukaryota</taxon>
        <taxon>Fungi</taxon>
        <taxon>Dikarya</taxon>
        <taxon>Basidiomycota</taxon>
        <taxon>Agaricomycotina</taxon>
        <taxon>Agaricomycetes</taxon>
        <taxon>Hymenochaetales</taxon>
        <taxon>Schizoporaceae</taxon>
        <taxon>Schizopora</taxon>
    </lineage>
</organism>
<accession>A0A0H2SGS1</accession>
<keyword evidence="2" id="KW-1185">Reference proteome</keyword>
<dbReference type="Proteomes" id="UP000053477">
    <property type="component" value="Unassembled WGS sequence"/>
</dbReference>
<proteinExistence type="predicted"/>
<sequence length="94" mass="11390">METDDFQILVLRHDPVDFPRYRSYVHKHNILRPREGAMDPTGPVYWLRYFPDTDPDIVEDARCLAECEGNLRKWMEERDVNFDCEREGDYYECQ</sequence>